<dbReference type="Proteomes" id="UP000515934">
    <property type="component" value="Chromosome"/>
</dbReference>
<evidence type="ECO:0000256" key="1">
    <source>
        <dbReference type="SAM" id="SignalP"/>
    </source>
</evidence>
<dbReference type="EMBL" id="CP060716">
    <property type="protein sequence ID" value="QNN63642.1"/>
    <property type="molecule type" value="Genomic_DNA"/>
</dbReference>
<protein>
    <submittedName>
        <fullName evidence="3">Peptidoglycan-binding protein</fullName>
    </submittedName>
</protein>
<sequence length="156" mass="16339">MAIVGVLALGLAGFGVVAPAAQAEAYSGTSGKGCTAYNYTNGGYAACIGYIQKMLNGINQTYGKSYGGYGLAVDNQFGPKTKTQVQRFQKFAHLTADGIVGPKTWNQLCFYAGQVNFNYSSSGSTKNAAWSAAYNAGCKVEKATSTGIGYVTISRY</sequence>
<reference evidence="3 4" key="1">
    <citation type="submission" date="2020-08" db="EMBL/GenBank/DDBJ databases">
        <title>Genome sequence of Leucobacter denitrificans KACC 14055T.</title>
        <authorList>
            <person name="Hyun D.-W."/>
            <person name="Bae J.-W."/>
        </authorList>
    </citation>
    <scope>NUCLEOTIDE SEQUENCE [LARGE SCALE GENOMIC DNA]</scope>
    <source>
        <strain evidence="3 4">KACC 14055</strain>
    </source>
</reference>
<evidence type="ECO:0000313" key="3">
    <source>
        <dbReference type="EMBL" id="QNN63642.1"/>
    </source>
</evidence>
<name>A0A7G9S717_9MICO</name>
<accession>A0A7G9S717</accession>
<dbReference type="KEGG" id="ldn:H9L06_04900"/>
<keyword evidence="1" id="KW-0732">Signal</keyword>
<evidence type="ECO:0000313" key="4">
    <source>
        <dbReference type="Proteomes" id="UP000515934"/>
    </source>
</evidence>
<dbReference type="Gene3D" id="1.10.101.10">
    <property type="entry name" value="PGBD-like superfamily/PGBD"/>
    <property type="match status" value="1"/>
</dbReference>
<gene>
    <name evidence="3" type="ORF">H9L06_04900</name>
</gene>
<evidence type="ECO:0000259" key="2">
    <source>
        <dbReference type="Pfam" id="PF01471"/>
    </source>
</evidence>
<dbReference type="AlphaFoldDB" id="A0A7G9S717"/>
<keyword evidence="4" id="KW-1185">Reference proteome</keyword>
<feature type="chain" id="PRO_5039013084" evidence="1">
    <location>
        <begin position="24"/>
        <end position="156"/>
    </location>
</feature>
<feature type="signal peptide" evidence="1">
    <location>
        <begin position="1"/>
        <end position="23"/>
    </location>
</feature>
<dbReference type="InterPro" id="IPR002477">
    <property type="entry name" value="Peptidoglycan-bd-like"/>
</dbReference>
<feature type="domain" description="Peptidoglycan binding-like" evidence="2">
    <location>
        <begin position="65"/>
        <end position="108"/>
    </location>
</feature>
<dbReference type="InterPro" id="IPR036365">
    <property type="entry name" value="PGBD-like_sf"/>
</dbReference>
<proteinExistence type="predicted"/>
<organism evidence="3 4">
    <name type="scientific">Leucobacter denitrificans</name>
    <dbReference type="NCBI Taxonomy" id="683042"/>
    <lineage>
        <taxon>Bacteria</taxon>
        <taxon>Bacillati</taxon>
        <taxon>Actinomycetota</taxon>
        <taxon>Actinomycetes</taxon>
        <taxon>Micrococcales</taxon>
        <taxon>Microbacteriaceae</taxon>
        <taxon>Leucobacter</taxon>
    </lineage>
</organism>
<dbReference type="Pfam" id="PF01471">
    <property type="entry name" value="PG_binding_1"/>
    <property type="match status" value="1"/>
</dbReference>
<dbReference type="SUPFAM" id="SSF47090">
    <property type="entry name" value="PGBD-like"/>
    <property type="match status" value="1"/>
</dbReference>
<dbReference type="InterPro" id="IPR036366">
    <property type="entry name" value="PGBDSf"/>
</dbReference>